<accession>A0ABN2LDI4</accession>
<keyword evidence="2" id="KW-0812">Transmembrane</keyword>
<dbReference type="EMBL" id="BAAAOB010000001">
    <property type="protein sequence ID" value="GAA1784387.1"/>
    <property type="molecule type" value="Genomic_DNA"/>
</dbReference>
<reference evidence="4 5" key="1">
    <citation type="journal article" date="2019" name="Int. J. Syst. Evol. Microbiol.">
        <title>The Global Catalogue of Microorganisms (GCM) 10K type strain sequencing project: providing services to taxonomists for standard genome sequencing and annotation.</title>
        <authorList>
            <consortium name="The Broad Institute Genomics Platform"/>
            <consortium name="The Broad Institute Genome Sequencing Center for Infectious Disease"/>
            <person name="Wu L."/>
            <person name="Ma J."/>
        </authorList>
    </citation>
    <scope>NUCLEOTIDE SEQUENCE [LARGE SCALE GENOMIC DNA]</scope>
    <source>
        <strain evidence="4 5">JCM 14736</strain>
    </source>
</reference>
<dbReference type="RefSeq" id="WP_344030429.1">
    <property type="nucleotide sequence ID" value="NZ_BAAAOB010000001.1"/>
</dbReference>
<feature type="compositionally biased region" description="Low complexity" evidence="1">
    <location>
        <begin position="23"/>
        <end position="46"/>
    </location>
</feature>
<comment type="caution">
    <text evidence="4">The sequence shown here is derived from an EMBL/GenBank/DDBJ whole genome shotgun (WGS) entry which is preliminary data.</text>
</comment>
<evidence type="ECO:0000313" key="4">
    <source>
        <dbReference type="EMBL" id="GAA1784387.1"/>
    </source>
</evidence>
<name>A0ABN2LDI4_9MICO</name>
<protein>
    <recommendedName>
        <fullName evidence="3">DUF4190 domain-containing protein</fullName>
    </recommendedName>
</protein>
<feature type="domain" description="DUF4190" evidence="3">
    <location>
        <begin position="76"/>
        <end position="128"/>
    </location>
</feature>
<dbReference type="Proteomes" id="UP001500851">
    <property type="component" value="Unassembled WGS sequence"/>
</dbReference>
<proteinExistence type="predicted"/>
<keyword evidence="2" id="KW-1133">Transmembrane helix</keyword>
<evidence type="ECO:0000259" key="3">
    <source>
        <dbReference type="Pfam" id="PF13828"/>
    </source>
</evidence>
<feature type="transmembrane region" description="Helical" evidence="2">
    <location>
        <begin position="74"/>
        <end position="97"/>
    </location>
</feature>
<evidence type="ECO:0000256" key="2">
    <source>
        <dbReference type="SAM" id="Phobius"/>
    </source>
</evidence>
<sequence>MSNATPQEPQNTGAQPTVPQPTAPQQQFTVPQPTATQPYAATQQYPAVPPQPAPAYSAAPRKPEATTMGLTNTYAVLAIIFAFIAPLAGIIFGHLSLGQIKRTGDAGRGIALTGLIVSYAYFVLIALFFIFYIGFIVVLIGTAGTAFTHSSTY</sequence>
<evidence type="ECO:0000256" key="1">
    <source>
        <dbReference type="SAM" id="MobiDB-lite"/>
    </source>
</evidence>
<feature type="compositionally biased region" description="Polar residues" evidence="1">
    <location>
        <begin position="1"/>
        <end position="13"/>
    </location>
</feature>
<dbReference type="Pfam" id="PF13828">
    <property type="entry name" value="DUF4190"/>
    <property type="match status" value="1"/>
</dbReference>
<keyword evidence="5" id="KW-1185">Reference proteome</keyword>
<keyword evidence="2" id="KW-0472">Membrane</keyword>
<organism evidence="4 5">
    <name type="scientific">Leucobacter iarius</name>
    <dbReference type="NCBI Taxonomy" id="333963"/>
    <lineage>
        <taxon>Bacteria</taxon>
        <taxon>Bacillati</taxon>
        <taxon>Actinomycetota</taxon>
        <taxon>Actinomycetes</taxon>
        <taxon>Micrococcales</taxon>
        <taxon>Microbacteriaceae</taxon>
        <taxon>Leucobacter</taxon>
    </lineage>
</organism>
<gene>
    <name evidence="4" type="ORF">GCM10009768_11570</name>
</gene>
<feature type="region of interest" description="Disordered" evidence="1">
    <location>
        <begin position="1"/>
        <end position="62"/>
    </location>
</feature>
<evidence type="ECO:0000313" key="5">
    <source>
        <dbReference type="Proteomes" id="UP001500851"/>
    </source>
</evidence>
<dbReference type="InterPro" id="IPR025241">
    <property type="entry name" value="DUF4190"/>
</dbReference>
<feature type="transmembrane region" description="Helical" evidence="2">
    <location>
        <begin position="109"/>
        <end position="140"/>
    </location>
</feature>